<gene>
    <name evidence="7" type="primary">SOPV-ELK-048</name>
</gene>
<keyword evidence="6" id="KW-0946">Virion</keyword>
<evidence type="ECO:0000313" key="7">
    <source>
        <dbReference type="EMBL" id="AWU47093.1"/>
    </source>
</evidence>
<dbReference type="SUPFAM" id="SSF54001">
    <property type="entry name" value="Cysteine proteinases"/>
    <property type="match status" value="1"/>
</dbReference>
<dbReference type="GeneID" id="36841045"/>
<protein>
    <submittedName>
        <fullName evidence="7">Virion core cysteine protease</fullName>
    </submittedName>
</protein>
<evidence type="ECO:0000256" key="3">
    <source>
        <dbReference type="ARBA" id="ARBA00022670"/>
    </source>
</evidence>
<comment type="similarity">
    <text evidence="2">Belongs to the peptidase C57 family.</text>
</comment>
<dbReference type="GO" id="GO:0008234">
    <property type="term" value="F:cysteine-type peptidase activity"/>
    <property type="evidence" value="ECO:0007669"/>
    <property type="project" value="UniProtKB-KW"/>
</dbReference>
<evidence type="ECO:0000256" key="4">
    <source>
        <dbReference type="ARBA" id="ARBA00022801"/>
    </source>
</evidence>
<evidence type="ECO:0000256" key="5">
    <source>
        <dbReference type="ARBA" id="ARBA00022807"/>
    </source>
</evidence>
<dbReference type="Proteomes" id="UP000249273">
    <property type="component" value="Segment"/>
</dbReference>
<dbReference type="Pfam" id="PF03290">
    <property type="entry name" value="Peptidase_C57"/>
    <property type="match status" value="1"/>
</dbReference>
<keyword evidence="8" id="KW-1185">Reference proteome</keyword>
<dbReference type="GO" id="GO:0044423">
    <property type="term" value="C:virion component"/>
    <property type="evidence" value="ECO:0007669"/>
    <property type="project" value="UniProtKB-KW"/>
</dbReference>
<proteinExistence type="inferred from homology"/>
<dbReference type="InterPro" id="IPR038765">
    <property type="entry name" value="Papain-like_cys_pep_sf"/>
</dbReference>
<keyword evidence="5" id="KW-0788">Thiol protease</keyword>
<accession>A0A2U9QHM4</accession>
<evidence type="ECO:0000256" key="6">
    <source>
        <dbReference type="ARBA" id="ARBA00022844"/>
    </source>
</evidence>
<dbReference type="KEGG" id="vg:36841045"/>
<dbReference type="EMBL" id="MH427217">
    <property type="protein sequence ID" value="AWU47093.1"/>
    <property type="molecule type" value="Genomic_DNA"/>
</dbReference>
<dbReference type="OrthoDB" id="5289at10239"/>
<reference evidence="7" key="1">
    <citation type="submission" date="2018-05" db="EMBL/GenBank/DDBJ databases">
        <title>Complete Genome Sequence of a Novel Sea Otter Poxvirus.</title>
        <authorList>
            <person name="Jacob J.M."/>
            <person name="Subramaniam K."/>
            <person name="Tu S.-L."/>
            <person name="Nielsen O."/>
            <person name="Tuomi P.A."/>
            <person name="Upton C."/>
            <person name="Waltzek T.B."/>
        </authorList>
    </citation>
    <scope>NUCLEOTIDE SEQUENCE [LARGE SCALE GENOMIC DNA]</scope>
    <source>
        <strain evidence="7">ELK</strain>
    </source>
</reference>
<comment type="subcellular location">
    <subcellularLocation>
        <location evidence="1">Virion</location>
    </subcellularLocation>
</comment>
<name>A0A2U9QHM4_9POXV</name>
<evidence type="ECO:0000256" key="2">
    <source>
        <dbReference type="ARBA" id="ARBA00010786"/>
    </source>
</evidence>
<sequence length="435" mass="50486">MERYADLVISKIPELGFTNLLYHIYSVVGLCTTLDISKFITNCNGYVVDRFDKSRSAGKVSCIPISELMSMAKSGLLNVPSALHSLNENDTEDSEIQQKQKLVNALLAQYTTVKDIFSLSTSIPLYMFFKPYLREKISKAIDFSQMNLHVDDLSRAGIHTGINHKVVKMQIKPETDAWMSNHSIERLIAPFAYKTEIDYLGQYNLNFLNGTGIYDKPNKFYNSLVYYNIKYKILKSKCRYVMFGFCYLFHWKSVIFDKRNKLVAFYDSGGNNPADFYHYPYFYFYSFSEGFNINKQNSTLDNVNCDVDIILRFLVDCFGATKGCINYEVNQLLESECGMFTCIFMILCSLNPPDNFRSLRKIYTFFRFLADKKMTMLKSILFTTENLTINTVIPNSTGLKEYYRMEKWTRKSTQVLSERITTRINSLLDNYEPVH</sequence>
<dbReference type="GO" id="GO:0006508">
    <property type="term" value="P:proteolysis"/>
    <property type="evidence" value="ECO:0007669"/>
    <property type="project" value="UniProtKB-KW"/>
</dbReference>
<keyword evidence="4" id="KW-0378">Hydrolase</keyword>
<evidence type="ECO:0000313" key="8">
    <source>
        <dbReference type="Proteomes" id="UP000249273"/>
    </source>
</evidence>
<dbReference type="InterPro" id="IPR004970">
    <property type="entry name" value="Peptidase_C57"/>
</dbReference>
<dbReference type="RefSeq" id="YP_009480586.1">
    <property type="nucleotide sequence ID" value="NC_037656.1"/>
</dbReference>
<keyword evidence="3 7" id="KW-0645">Protease</keyword>
<evidence type="ECO:0000256" key="1">
    <source>
        <dbReference type="ARBA" id="ARBA00004328"/>
    </source>
</evidence>
<organism evidence="7">
    <name type="scientific">Sea otter poxvirus</name>
    <dbReference type="NCBI Taxonomy" id="1416741"/>
    <lineage>
        <taxon>Viruses</taxon>
        <taxon>Varidnaviria</taxon>
        <taxon>Bamfordvirae</taxon>
        <taxon>Nucleocytoviricota</taxon>
        <taxon>Pokkesviricetes</taxon>
        <taxon>Chitovirales</taxon>
        <taxon>Poxviridae</taxon>
        <taxon>Chordopoxvirinae</taxon>
        <taxon>Mustelpoxvirus</taxon>
        <taxon>Mustelpoxvirus seaotterpox</taxon>
        <taxon>Sea otterpox virus</taxon>
    </lineage>
</organism>